<dbReference type="GO" id="GO:0030126">
    <property type="term" value="C:COPI vesicle coat"/>
    <property type="evidence" value="ECO:0007669"/>
    <property type="project" value="UniProtKB-UniRule"/>
</dbReference>
<dbReference type="PANTHER" id="PTHR11043">
    <property type="entry name" value="ZETA-COAT PROTEIN"/>
    <property type="match status" value="1"/>
</dbReference>
<protein>
    <recommendedName>
        <fullName evidence="12">Coatomer subunit zeta</fullName>
    </recommendedName>
</protein>
<evidence type="ECO:0000256" key="4">
    <source>
        <dbReference type="ARBA" id="ARBA00022448"/>
    </source>
</evidence>
<evidence type="ECO:0000256" key="10">
    <source>
        <dbReference type="ARBA" id="ARBA00023329"/>
    </source>
</evidence>
<dbReference type="SUPFAM" id="SSF64356">
    <property type="entry name" value="SNARE-like"/>
    <property type="match status" value="1"/>
</dbReference>
<organism evidence="14 15">
    <name type="scientific">Ascoidea rubescens DSM 1968</name>
    <dbReference type="NCBI Taxonomy" id="1344418"/>
    <lineage>
        <taxon>Eukaryota</taxon>
        <taxon>Fungi</taxon>
        <taxon>Dikarya</taxon>
        <taxon>Ascomycota</taxon>
        <taxon>Saccharomycotina</taxon>
        <taxon>Saccharomycetes</taxon>
        <taxon>Ascoideaceae</taxon>
        <taxon>Ascoidea</taxon>
    </lineage>
</organism>
<evidence type="ECO:0000256" key="11">
    <source>
        <dbReference type="ARBA" id="ARBA00045555"/>
    </source>
</evidence>
<reference evidence="15" key="1">
    <citation type="submission" date="2016-05" db="EMBL/GenBank/DDBJ databases">
        <title>Comparative genomics of biotechnologically important yeasts.</title>
        <authorList>
            <consortium name="DOE Joint Genome Institute"/>
            <person name="Riley R."/>
            <person name="Haridas S."/>
            <person name="Wolfe K.H."/>
            <person name="Lopes M.R."/>
            <person name="Hittinger C.T."/>
            <person name="Goker M."/>
            <person name="Salamov A."/>
            <person name="Wisecaver J."/>
            <person name="Long T.M."/>
            <person name="Aerts A.L."/>
            <person name="Barry K."/>
            <person name="Choi C."/>
            <person name="Clum A."/>
            <person name="Coughlan A.Y."/>
            <person name="Deshpande S."/>
            <person name="Douglass A.P."/>
            <person name="Hanson S.J."/>
            <person name="Klenk H.-P."/>
            <person name="Labutti K."/>
            <person name="Lapidus A."/>
            <person name="Lindquist E."/>
            <person name="Lipzen A."/>
            <person name="Meier-Kolthoff J.P."/>
            <person name="Ohm R.A."/>
            <person name="Otillar R.P."/>
            <person name="Pangilinan J."/>
            <person name="Peng Y."/>
            <person name="Rokas A."/>
            <person name="Rosa C.A."/>
            <person name="Scheuner C."/>
            <person name="Sibirny A.A."/>
            <person name="Slot J.C."/>
            <person name="Stielow J.B."/>
            <person name="Sun H."/>
            <person name="Kurtzman C.P."/>
            <person name="Blackwell M."/>
            <person name="Grigoriev I.V."/>
            <person name="Jeffries T.W."/>
        </authorList>
    </citation>
    <scope>NUCLEOTIDE SEQUENCE [LARGE SCALE GENOMIC DNA]</scope>
    <source>
        <strain evidence="15">DSM 1968</strain>
    </source>
</reference>
<keyword evidence="10 12" id="KW-0968">Cytoplasmic vesicle</keyword>
<name>A0A1D2VA92_9ASCO</name>
<dbReference type="GO" id="GO:0006886">
    <property type="term" value="P:intracellular protein transport"/>
    <property type="evidence" value="ECO:0007669"/>
    <property type="project" value="TreeGrafter"/>
</dbReference>
<dbReference type="FunFam" id="3.30.450.60:FF:000013">
    <property type="entry name" value="Coatomer subunit zeta"/>
    <property type="match status" value="1"/>
</dbReference>
<evidence type="ECO:0000256" key="2">
    <source>
        <dbReference type="ARBA" id="ARBA00006972"/>
    </source>
</evidence>
<dbReference type="EMBL" id="KV454491">
    <property type="protein sequence ID" value="ODV58574.1"/>
    <property type="molecule type" value="Genomic_DNA"/>
</dbReference>
<dbReference type="InterPro" id="IPR011012">
    <property type="entry name" value="Longin-like_dom_sf"/>
</dbReference>
<evidence type="ECO:0000256" key="9">
    <source>
        <dbReference type="ARBA" id="ARBA00023136"/>
    </source>
</evidence>
<evidence type="ECO:0000256" key="6">
    <source>
        <dbReference type="ARBA" id="ARBA00022892"/>
    </source>
</evidence>
<dbReference type="Proteomes" id="UP000095038">
    <property type="component" value="Unassembled WGS sequence"/>
</dbReference>
<dbReference type="PANTHER" id="PTHR11043:SF0">
    <property type="entry name" value="COATOMER SUBUNIT ZETA"/>
    <property type="match status" value="1"/>
</dbReference>
<evidence type="ECO:0000256" key="7">
    <source>
        <dbReference type="ARBA" id="ARBA00022927"/>
    </source>
</evidence>
<keyword evidence="7 12" id="KW-0653">Protein transport</keyword>
<evidence type="ECO:0000256" key="12">
    <source>
        <dbReference type="RuleBase" id="RU366053"/>
    </source>
</evidence>
<dbReference type="FunCoup" id="A0A1D2VA92">
    <property type="interactions" value="509"/>
</dbReference>
<keyword evidence="4 12" id="KW-0813">Transport</keyword>
<proteinExistence type="inferred from homology"/>
<evidence type="ECO:0000256" key="5">
    <source>
        <dbReference type="ARBA" id="ARBA00022490"/>
    </source>
</evidence>
<keyword evidence="6 12" id="KW-0931">ER-Golgi transport</keyword>
<dbReference type="OrthoDB" id="10249988at2759"/>
<keyword evidence="8 12" id="KW-0333">Golgi apparatus</keyword>
<keyword evidence="9 12" id="KW-0472">Membrane</keyword>
<evidence type="ECO:0000313" key="15">
    <source>
        <dbReference type="Proteomes" id="UP000095038"/>
    </source>
</evidence>
<dbReference type="InterPro" id="IPR022775">
    <property type="entry name" value="AP_mu_sigma_su"/>
</dbReference>
<feature type="domain" description="AP complex mu/sigma subunit" evidence="13">
    <location>
        <begin position="9"/>
        <end position="152"/>
    </location>
</feature>
<comment type="subunit">
    <text evidence="3 12">Oligomeric complex that consists of at least the alpha, beta, beta', gamma, delta, epsilon and zeta subunits.</text>
</comment>
<dbReference type="STRING" id="1344418.A0A1D2VA92"/>
<dbReference type="GO" id="GO:0000139">
    <property type="term" value="C:Golgi membrane"/>
    <property type="evidence" value="ECO:0007669"/>
    <property type="project" value="UniProtKB-SubCell"/>
</dbReference>
<dbReference type="GO" id="GO:0006891">
    <property type="term" value="P:intra-Golgi vesicle-mediated transport"/>
    <property type="evidence" value="ECO:0007669"/>
    <property type="project" value="TreeGrafter"/>
</dbReference>
<dbReference type="Pfam" id="PF01217">
    <property type="entry name" value="Clat_adaptor_s"/>
    <property type="match status" value="1"/>
</dbReference>
<evidence type="ECO:0000259" key="13">
    <source>
        <dbReference type="Pfam" id="PF01217"/>
    </source>
</evidence>
<evidence type="ECO:0000256" key="8">
    <source>
        <dbReference type="ARBA" id="ARBA00023034"/>
    </source>
</evidence>
<comment type="similarity">
    <text evidence="2 12">Belongs to the adaptor complexes small subunit family.</text>
</comment>
<gene>
    <name evidence="14" type="ORF">ASCRUDRAFT_82726</name>
</gene>
<dbReference type="Gene3D" id="3.30.450.60">
    <property type="match status" value="1"/>
</dbReference>
<comment type="function">
    <text evidence="11">The coatomer is a cytosolic protein complex that binds to dilysine motifs and reversibly associates with Golgi non-clathrin-coated vesicles, which further mediate biosynthetic protein transport from the ER, via the Golgi up to the trans Golgi network. Coatomer complex is required for budding from Golgi membranes, and is essential for the retrograde Golgi-to-ER transport of dilysine-tagged proteins. The zeta subunit may be involved in regulating the coat assembly and, hence, the rate of biosynthetic protein transport due to its association-dissociation properties with the coatomer complex.</text>
</comment>
<evidence type="ECO:0000256" key="1">
    <source>
        <dbReference type="ARBA" id="ARBA00004255"/>
    </source>
</evidence>
<dbReference type="RefSeq" id="XP_020044881.1">
    <property type="nucleotide sequence ID" value="XM_020194770.1"/>
</dbReference>
<dbReference type="GO" id="GO:0006890">
    <property type="term" value="P:retrograde vesicle-mediated transport, Golgi to endoplasmic reticulum"/>
    <property type="evidence" value="ECO:0007669"/>
    <property type="project" value="UniProtKB-UniRule"/>
</dbReference>
<evidence type="ECO:0000313" key="14">
    <source>
        <dbReference type="EMBL" id="ODV58574.1"/>
    </source>
</evidence>
<accession>A0A1D2VA92</accession>
<evidence type="ECO:0000256" key="3">
    <source>
        <dbReference type="ARBA" id="ARBA00011775"/>
    </source>
</evidence>
<keyword evidence="5 12" id="KW-0963">Cytoplasm</keyword>
<sequence>MADFSLYSINAILILDNEGKRLFAKYYTPIHSTEPAPFPTLKSQLAFESSLFSKTYKLKSDIILFENQVVVYKEISDIIIYIIGNIDENEACLYQVLIGLRDALDVVLRHAIDKKSVQENYDFVCLAIDETCDDGIILETEGSVIASRVSTRPSAETPSLRNIELSEKGVSKLMSFLF</sequence>
<keyword evidence="15" id="KW-1185">Reference proteome</keyword>
<dbReference type="InParanoid" id="A0A1D2VA92"/>
<comment type="subcellular location">
    <subcellularLocation>
        <location evidence="12">Cytoplasm</location>
    </subcellularLocation>
    <subcellularLocation>
        <location evidence="1 12">Golgi apparatus membrane</location>
        <topology evidence="1 12">Peripheral membrane protein</topology>
        <orientation evidence="1 12">Cytoplasmic side</orientation>
    </subcellularLocation>
    <subcellularLocation>
        <location evidence="12">Cytoplasmic vesicle</location>
        <location evidence="12">COPI-coated vesicle membrane</location>
        <topology evidence="12">Peripheral membrane protein</topology>
        <orientation evidence="12">Cytoplasmic side</orientation>
    </subcellularLocation>
</comment>
<dbReference type="GeneID" id="30968406"/>
<dbReference type="InterPro" id="IPR039652">
    <property type="entry name" value="Coatomer_zeta"/>
</dbReference>
<dbReference type="AlphaFoldDB" id="A0A1D2VA92"/>